<feature type="compositionally biased region" description="Basic and acidic residues" evidence="1">
    <location>
        <begin position="166"/>
        <end position="176"/>
    </location>
</feature>
<reference evidence="3 4" key="1">
    <citation type="submission" date="2014-02" db="EMBL/GenBank/DDBJ databases">
        <title>The genome sequence of the entomopathogenic fungus Metarhizium robertsii ARSEF 2575.</title>
        <authorList>
            <person name="Giuliano Garisto Donzelli B."/>
            <person name="Roe B.A."/>
            <person name="Macmil S.L."/>
            <person name="Krasnoff S.B."/>
            <person name="Gibson D.M."/>
        </authorList>
    </citation>
    <scope>NUCLEOTIDE SEQUENCE [LARGE SCALE GENOMIC DNA]</scope>
    <source>
        <strain evidence="3 4">ARSEF 2575</strain>
    </source>
</reference>
<dbReference type="Proteomes" id="UP000030151">
    <property type="component" value="Unassembled WGS sequence"/>
</dbReference>
<evidence type="ECO:0000313" key="4">
    <source>
        <dbReference type="Proteomes" id="UP000030151"/>
    </source>
</evidence>
<feature type="chain" id="PRO_5001991977" evidence="2">
    <location>
        <begin position="19"/>
        <end position="352"/>
    </location>
</feature>
<dbReference type="AlphaFoldDB" id="A0A0A1USZ4"/>
<dbReference type="HOGENOM" id="CLU_826622_0_0_1"/>
<sequence length="352" mass="38672">MVPEVALLSPLFAVLAYAAAPPVVIPTLAKFDGLALGRMVEHVQKAKDEIALVKNFIDSQPDPYIDLPSKMFPSWGCLSDRVQFKVDEVTIAISAHEDASDNGPVTMDIAESVATVDTSTAGWSMEDSTTFGIDSSVNIGFAGIGVSGGVHYSNTNSNGHSGENSNQKEYRKEVGRTRECPKNTHCSVQTWTYMATLKGNCPLIPMVDPVCWKPRVGKDWFPATFPAYNLLRDNKLLRGNLSLPAVRGHDTTWDTIGDMYFTMTNKDGSPTGAVLPKEFAENVWWADEAKYSINYKFTTPCTISAPITDSQGNPRRTQVNLKVEHGKFVRDEVQEATGYNFTVIDVLESAFD</sequence>
<name>A0A0A1USZ4_9HYPO</name>
<evidence type="ECO:0000256" key="2">
    <source>
        <dbReference type="SAM" id="SignalP"/>
    </source>
</evidence>
<dbReference type="Gene3D" id="2.170.15.10">
    <property type="entry name" value="Proaerolysin, chain A, domain 3"/>
    <property type="match status" value="1"/>
</dbReference>
<protein>
    <submittedName>
        <fullName evidence="3">Uncharacterized protein</fullName>
    </submittedName>
</protein>
<evidence type="ECO:0000313" key="3">
    <source>
        <dbReference type="EMBL" id="EXU99095.1"/>
    </source>
</evidence>
<organism evidence="3 4">
    <name type="scientific">Metarhizium robertsii</name>
    <dbReference type="NCBI Taxonomy" id="568076"/>
    <lineage>
        <taxon>Eukaryota</taxon>
        <taxon>Fungi</taxon>
        <taxon>Dikarya</taxon>
        <taxon>Ascomycota</taxon>
        <taxon>Pezizomycotina</taxon>
        <taxon>Sordariomycetes</taxon>
        <taxon>Hypocreomycetidae</taxon>
        <taxon>Hypocreales</taxon>
        <taxon>Clavicipitaceae</taxon>
        <taxon>Metarhizium</taxon>
    </lineage>
</organism>
<feature type="signal peptide" evidence="2">
    <location>
        <begin position="1"/>
        <end position="18"/>
    </location>
</feature>
<keyword evidence="2" id="KW-0732">Signal</keyword>
<evidence type="ECO:0000256" key="1">
    <source>
        <dbReference type="SAM" id="MobiDB-lite"/>
    </source>
</evidence>
<gene>
    <name evidence="3" type="ORF">X797_007818</name>
</gene>
<comment type="caution">
    <text evidence="3">The sequence shown here is derived from an EMBL/GenBank/DDBJ whole genome shotgun (WGS) entry which is preliminary data.</text>
</comment>
<dbReference type="EMBL" id="JELW01000021">
    <property type="protein sequence ID" value="EXU99095.1"/>
    <property type="molecule type" value="Genomic_DNA"/>
</dbReference>
<accession>A0A0A1USZ4</accession>
<dbReference type="eggNOG" id="ENOG502RNID">
    <property type="taxonomic scope" value="Eukaryota"/>
</dbReference>
<feature type="compositionally biased region" description="Polar residues" evidence="1">
    <location>
        <begin position="153"/>
        <end position="165"/>
    </location>
</feature>
<feature type="region of interest" description="Disordered" evidence="1">
    <location>
        <begin position="153"/>
        <end position="176"/>
    </location>
</feature>
<proteinExistence type="predicted"/>
<dbReference type="OrthoDB" id="4863351at2759"/>